<dbReference type="GeneID" id="100369616"/>
<dbReference type="RefSeq" id="XP_006816213.1">
    <property type="nucleotide sequence ID" value="XM_006816150.1"/>
</dbReference>
<proteinExistence type="predicted"/>
<feature type="compositionally biased region" description="Basic residues" evidence="1">
    <location>
        <begin position="179"/>
        <end position="189"/>
    </location>
</feature>
<organism evidence="2 3">
    <name type="scientific">Saccoglossus kowalevskii</name>
    <name type="common">Acorn worm</name>
    <dbReference type="NCBI Taxonomy" id="10224"/>
    <lineage>
        <taxon>Eukaryota</taxon>
        <taxon>Metazoa</taxon>
        <taxon>Hemichordata</taxon>
        <taxon>Enteropneusta</taxon>
        <taxon>Harrimaniidae</taxon>
        <taxon>Saccoglossus</taxon>
    </lineage>
</organism>
<evidence type="ECO:0000313" key="3">
    <source>
        <dbReference type="RefSeq" id="XP_006816213.1"/>
    </source>
</evidence>
<feature type="region of interest" description="Disordered" evidence="1">
    <location>
        <begin position="174"/>
        <end position="198"/>
    </location>
</feature>
<evidence type="ECO:0000256" key="1">
    <source>
        <dbReference type="SAM" id="MobiDB-lite"/>
    </source>
</evidence>
<sequence>MVQRNARFGIETNRTLKRCCPTVHRRCLFSVTKYVKLSSHCTAWQEKSLIQDLQDGYPVEDGNLQLFACHTGNTQLLSDQQQYGGYLKFSLNKKKRWLLSEILQQYICSQQKIREFASCVRDFDLHSVDDVKVTLIEHETTELLREKADCIQISETHTDKAIKIPASRKYSFKDDLRKKPNHRRNRKKQCNNLKGSPSTVEDKNDIFSVVSGEVVAELVYDVFYGREKTTYPAYKEIHHKSRYKRGGSTKKAKKSKGEKEKHYYYWNGYHRNEMKGGYAAEYYEGFSDDWFWKEDFGWSAEDEPQKLTFMTKIHVQQKDTKSLRKHATNYSQIHVCFNNPDDLSVTQLSPGISRTPGPLQSSSVFRCHRCGNNKTLRFHKEREGSVILLLKCDVITGSKHQHEHDTPYRLQGCVRENLKTGWMYHLPKDQAIHLIRVIEEISDNELGSRPAVSSLVGDVADHLPALIELRDMIRKHLTFLEGNSDFEDRLSDNSDVSLGSINIEALYTSQSSIKSCQSTESNASSLSSQHHMDIQELTLQYSPSDNVSVSDSRLTASPYRDLIVIGAPALKLPKSPVSIFSYSQRSSQHINKTNLEPPPTKVYYHLPHPPPMAERSKRFVRRRKPVVNIVDTIPRVSTKQTFLPVLKVKTAIRKRSKVVVSRDKSSDFGVIGKPTVLEKCLPSLGLLKRPHQRVAIESVRFVPTPPRDDKDSGNKHLHL</sequence>
<dbReference type="Proteomes" id="UP000694865">
    <property type="component" value="Unplaced"/>
</dbReference>
<name>A0ABM0M872_SACKO</name>
<protein>
    <submittedName>
        <fullName evidence="3">Uncharacterized protein LOC100369616</fullName>
    </submittedName>
</protein>
<gene>
    <name evidence="3" type="primary">LOC100369616</name>
</gene>
<reference evidence="3" key="1">
    <citation type="submission" date="2025-08" db="UniProtKB">
        <authorList>
            <consortium name="RefSeq"/>
        </authorList>
    </citation>
    <scope>IDENTIFICATION</scope>
    <source>
        <tissue evidence="3">Testes</tissue>
    </source>
</reference>
<evidence type="ECO:0000313" key="2">
    <source>
        <dbReference type="Proteomes" id="UP000694865"/>
    </source>
</evidence>
<accession>A0ABM0M872</accession>
<keyword evidence="2" id="KW-1185">Reference proteome</keyword>